<dbReference type="GO" id="GO:0005737">
    <property type="term" value="C:cytoplasm"/>
    <property type="evidence" value="ECO:0007669"/>
    <property type="project" value="TreeGrafter"/>
</dbReference>
<feature type="region of interest" description="Disordered" evidence="1">
    <location>
        <begin position="227"/>
        <end position="264"/>
    </location>
</feature>
<feature type="domain" description="CobW/HypB/UreG nucleotide-binding" evidence="2">
    <location>
        <begin position="10"/>
        <end position="212"/>
    </location>
</feature>
<dbReference type="AlphaFoldDB" id="K9P2U6"/>
<dbReference type="Gene3D" id="3.40.50.300">
    <property type="entry name" value="P-loop containing nucleotide triphosphate hydrolases"/>
    <property type="match status" value="1"/>
</dbReference>
<dbReference type="PATRIC" id="fig|292564.3.peg.488"/>
<dbReference type="RefSeq" id="WP_015108177.1">
    <property type="nucleotide sequence ID" value="NC_019675.1"/>
</dbReference>
<dbReference type="EMBL" id="CP003495">
    <property type="protein sequence ID" value="AFY27722.1"/>
    <property type="molecule type" value="Genomic_DNA"/>
</dbReference>
<sequence length="369" mass="39749">MTATSSRRLPVTVVTGFLGAGKTTLLRHLLLESGLRLAVLVNEFGEVGIDGDLIASCGFCPEEELGDRLVELANGCLCCTVQDEFLPTMQRLLERADRLDGIVVETSGLALPEPLVAAFGWPEIRSRTRVHGVVTVVDGEAMAAGHVVGDAEAVEAQRRADPSLDHISAIEDLFADQLGAADLVLVSRADRLEPEALARVTARLRADLRPGTVVLPMARGRLDPSLVLDGPGLDPASDHDHDHHHDEGHDDHDHHHHDHDHHEHAHVAMESIVVRRGGQWGRAALETQLQQLLIDHPVVRLKGRLRQGGKRLPLQIQGVGRRLDCWYEERAGASPDAGSAEGAGPDGLELVVLATAGAAGPLRQALDRL</sequence>
<feature type="compositionally biased region" description="Basic and acidic residues" evidence="1">
    <location>
        <begin position="236"/>
        <end position="253"/>
    </location>
</feature>
<dbReference type="InterPro" id="IPR012824">
    <property type="entry name" value="CobW"/>
</dbReference>
<evidence type="ECO:0000313" key="5">
    <source>
        <dbReference type="Proteomes" id="UP000010388"/>
    </source>
</evidence>
<evidence type="ECO:0000256" key="1">
    <source>
        <dbReference type="SAM" id="MobiDB-lite"/>
    </source>
</evidence>
<evidence type="ECO:0000313" key="4">
    <source>
        <dbReference type="EMBL" id="AFY27722.1"/>
    </source>
</evidence>
<dbReference type="PANTHER" id="PTHR13748">
    <property type="entry name" value="COBW-RELATED"/>
    <property type="match status" value="1"/>
</dbReference>
<dbReference type="NCBIfam" id="TIGR02475">
    <property type="entry name" value="CobW"/>
    <property type="match status" value="1"/>
</dbReference>
<dbReference type="SUPFAM" id="SSF90002">
    <property type="entry name" value="Hypothetical protein YjiA, C-terminal domain"/>
    <property type="match status" value="1"/>
</dbReference>
<name>K9P2U6_CYAGP</name>
<evidence type="ECO:0000259" key="2">
    <source>
        <dbReference type="Pfam" id="PF02492"/>
    </source>
</evidence>
<dbReference type="eggNOG" id="COG0523">
    <property type="taxonomic scope" value="Bacteria"/>
</dbReference>
<dbReference type="InterPro" id="IPR051316">
    <property type="entry name" value="Zinc-reg_GTPase_activator"/>
</dbReference>
<reference evidence="5" key="1">
    <citation type="journal article" date="2013" name="Proc. Natl. Acad. Sci. U.S.A.">
        <title>Improving the coverage of the cyanobacterial phylum using diversity-driven genome sequencing.</title>
        <authorList>
            <person name="Shih P.M."/>
            <person name="Wu D."/>
            <person name="Latifi A."/>
            <person name="Axen S.D."/>
            <person name="Fewer D.P."/>
            <person name="Talla E."/>
            <person name="Calteau A."/>
            <person name="Cai F."/>
            <person name="Tandeau de Marsac N."/>
            <person name="Rippka R."/>
            <person name="Herdman M."/>
            <person name="Sivonen K."/>
            <person name="Coursin T."/>
            <person name="Laurent T."/>
            <person name="Goodwin L."/>
            <person name="Nolan M."/>
            <person name="Davenport K.W."/>
            <person name="Han C.S."/>
            <person name="Rubin E.M."/>
            <person name="Eisen J.A."/>
            <person name="Woyke T."/>
            <person name="Gugger M."/>
            <person name="Kerfeld C.A."/>
        </authorList>
    </citation>
    <scope>NUCLEOTIDE SEQUENCE [LARGE SCALE GENOMIC DNA]</scope>
    <source>
        <strain evidence="5">ATCC 27147 / PCC 6307</strain>
    </source>
</reference>
<dbReference type="InterPro" id="IPR011629">
    <property type="entry name" value="CobW-like_C"/>
</dbReference>
<evidence type="ECO:0000259" key="3">
    <source>
        <dbReference type="Pfam" id="PF07683"/>
    </source>
</evidence>
<gene>
    <name evidence="4" type="ordered locus">Cyagr_0530</name>
</gene>
<dbReference type="STRING" id="292564.Cyagr_0530"/>
<accession>K9P2U6</accession>
<organism evidence="4 5">
    <name type="scientific">Cyanobium gracile (strain ATCC 27147 / PCC 6307)</name>
    <dbReference type="NCBI Taxonomy" id="292564"/>
    <lineage>
        <taxon>Bacteria</taxon>
        <taxon>Bacillati</taxon>
        <taxon>Cyanobacteriota</taxon>
        <taxon>Cyanophyceae</taxon>
        <taxon>Synechococcales</taxon>
        <taxon>Prochlorococcaceae</taxon>
        <taxon>Cyanobium</taxon>
    </lineage>
</organism>
<protein>
    <submittedName>
        <fullName evidence="4">Cobalamin biosynthesis protein CobW</fullName>
    </submittedName>
</protein>
<dbReference type="OrthoDB" id="517607at2"/>
<dbReference type="Proteomes" id="UP000010388">
    <property type="component" value="Chromosome"/>
</dbReference>
<dbReference type="SUPFAM" id="SSF52540">
    <property type="entry name" value="P-loop containing nucleoside triphosphate hydrolases"/>
    <property type="match status" value="1"/>
</dbReference>
<dbReference type="GO" id="GO:0009236">
    <property type="term" value="P:cobalamin biosynthetic process"/>
    <property type="evidence" value="ECO:0007669"/>
    <property type="project" value="InterPro"/>
</dbReference>
<dbReference type="InterPro" id="IPR003495">
    <property type="entry name" value="CobW/HypB/UreG_nucleotide-bd"/>
</dbReference>
<dbReference type="Pfam" id="PF02492">
    <property type="entry name" value="cobW"/>
    <property type="match status" value="1"/>
</dbReference>
<dbReference type="PANTHER" id="PTHR13748:SF62">
    <property type="entry name" value="COBW DOMAIN-CONTAINING PROTEIN"/>
    <property type="match status" value="1"/>
</dbReference>
<feature type="domain" description="CobW C-terminal" evidence="3">
    <location>
        <begin position="269"/>
        <end position="367"/>
    </location>
</feature>
<dbReference type="CDD" id="cd03112">
    <property type="entry name" value="CobW-like"/>
    <property type="match status" value="1"/>
</dbReference>
<dbReference type="KEGG" id="cgc:Cyagr_0530"/>
<dbReference type="InterPro" id="IPR027417">
    <property type="entry name" value="P-loop_NTPase"/>
</dbReference>
<proteinExistence type="predicted"/>
<dbReference type="Pfam" id="PF07683">
    <property type="entry name" value="CobW_C"/>
    <property type="match status" value="1"/>
</dbReference>
<dbReference type="HOGENOM" id="CLU_017452_1_0_3"/>